<gene>
    <name evidence="2" type="ORF">NTJ_02924</name>
</gene>
<evidence type="ECO:0000313" key="3">
    <source>
        <dbReference type="Proteomes" id="UP001307889"/>
    </source>
</evidence>
<evidence type="ECO:0000313" key="2">
    <source>
        <dbReference type="EMBL" id="BES90116.1"/>
    </source>
</evidence>
<dbReference type="EMBL" id="AP028910">
    <property type="protein sequence ID" value="BES90116.1"/>
    <property type="molecule type" value="Genomic_DNA"/>
</dbReference>
<sequence length="94" mass="10280">MSLSATRDDRAAKLPGAGSSLKLLDFIYGLPRRPLPRPSAATVGRPRAPPPRADLITLRPLPHSKDDKSSDIFRKRRRKGHLPPVADQPSLLLG</sequence>
<dbReference type="Proteomes" id="UP001307889">
    <property type="component" value="Chromosome 2"/>
</dbReference>
<proteinExistence type="predicted"/>
<accession>A0ABN7ACU0</accession>
<name>A0ABN7ACU0_9HEMI</name>
<feature type="region of interest" description="Disordered" evidence="1">
    <location>
        <begin position="33"/>
        <end position="94"/>
    </location>
</feature>
<reference evidence="2 3" key="1">
    <citation type="submission" date="2023-09" db="EMBL/GenBank/DDBJ databases">
        <title>Nesidiocoris tenuis whole genome shotgun sequence.</title>
        <authorList>
            <person name="Shibata T."/>
            <person name="Shimoda M."/>
            <person name="Kobayashi T."/>
            <person name="Uehara T."/>
        </authorList>
    </citation>
    <scope>NUCLEOTIDE SEQUENCE [LARGE SCALE GENOMIC DNA]</scope>
    <source>
        <strain evidence="2 3">Japan</strain>
    </source>
</reference>
<evidence type="ECO:0000256" key="1">
    <source>
        <dbReference type="SAM" id="MobiDB-lite"/>
    </source>
</evidence>
<protein>
    <submittedName>
        <fullName evidence="2">Uncharacterized protein</fullName>
    </submittedName>
</protein>
<keyword evidence="3" id="KW-1185">Reference proteome</keyword>
<organism evidence="2 3">
    <name type="scientific">Nesidiocoris tenuis</name>
    <dbReference type="NCBI Taxonomy" id="355587"/>
    <lineage>
        <taxon>Eukaryota</taxon>
        <taxon>Metazoa</taxon>
        <taxon>Ecdysozoa</taxon>
        <taxon>Arthropoda</taxon>
        <taxon>Hexapoda</taxon>
        <taxon>Insecta</taxon>
        <taxon>Pterygota</taxon>
        <taxon>Neoptera</taxon>
        <taxon>Paraneoptera</taxon>
        <taxon>Hemiptera</taxon>
        <taxon>Heteroptera</taxon>
        <taxon>Panheteroptera</taxon>
        <taxon>Cimicomorpha</taxon>
        <taxon>Miridae</taxon>
        <taxon>Dicyphina</taxon>
        <taxon>Nesidiocoris</taxon>
    </lineage>
</organism>
<feature type="compositionally biased region" description="Basic and acidic residues" evidence="1">
    <location>
        <begin position="63"/>
        <end position="73"/>
    </location>
</feature>